<evidence type="ECO:0000313" key="2">
    <source>
        <dbReference type="EMBL" id="CAB4156461.1"/>
    </source>
</evidence>
<keyword evidence="1" id="KW-0472">Membrane</keyword>
<dbReference type="EMBL" id="LR796833">
    <property type="protein sequence ID" value="CAB4168724.1"/>
    <property type="molecule type" value="Genomic_DNA"/>
</dbReference>
<name>A0A6J5NG22_9CAUD</name>
<accession>A0A6J5NG22</accession>
<evidence type="ECO:0000313" key="3">
    <source>
        <dbReference type="EMBL" id="CAB4168724.1"/>
    </source>
</evidence>
<sequence>MNWGDILKAIIPVVVASIAWLLGEVNGMGIRMTKLEGQMPMLITPQGIPTDSPISADARHKLREEIFTQMNDLNVRLRLMEERQKQK</sequence>
<evidence type="ECO:0000313" key="6">
    <source>
        <dbReference type="EMBL" id="CAB4210638.1"/>
    </source>
</evidence>
<evidence type="ECO:0000313" key="5">
    <source>
        <dbReference type="EMBL" id="CAB4195413.1"/>
    </source>
</evidence>
<protein>
    <submittedName>
        <fullName evidence="2">Uncharacterized protein</fullName>
    </submittedName>
</protein>
<keyword evidence="1" id="KW-0812">Transmembrane</keyword>
<feature type="transmembrane region" description="Helical" evidence="1">
    <location>
        <begin position="6"/>
        <end position="23"/>
    </location>
</feature>
<reference evidence="2" key="1">
    <citation type="submission" date="2020-04" db="EMBL/GenBank/DDBJ databases">
        <authorList>
            <person name="Chiriac C."/>
            <person name="Salcher M."/>
            <person name="Ghai R."/>
            <person name="Kavagutti S V."/>
        </authorList>
    </citation>
    <scope>NUCLEOTIDE SEQUENCE</scope>
</reference>
<gene>
    <name evidence="4" type="ORF">UFOVP1069_57</name>
    <name evidence="5" type="ORF">UFOVP1301_10</name>
    <name evidence="6" type="ORF">UFOVP1415_31</name>
    <name evidence="2" type="ORF">UFOVP663_67</name>
    <name evidence="3" type="ORF">UFOVP894_43</name>
</gene>
<keyword evidence="1" id="KW-1133">Transmembrane helix</keyword>
<dbReference type="EMBL" id="LR796633">
    <property type="protein sequence ID" value="CAB4156461.1"/>
    <property type="molecule type" value="Genomic_DNA"/>
</dbReference>
<dbReference type="EMBL" id="LR797012">
    <property type="protein sequence ID" value="CAB4181678.1"/>
    <property type="molecule type" value="Genomic_DNA"/>
</dbReference>
<evidence type="ECO:0000313" key="4">
    <source>
        <dbReference type="EMBL" id="CAB4181678.1"/>
    </source>
</evidence>
<dbReference type="EMBL" id="LR797372">
    <property type="protein sequence ID" value="CAB4210638.1"/>
    <property type="molecule type" value="Genomic_DNA"/>
</dbReference>
<dbReference type="EMBL" id="LR797249">
    <property type="protein sequence ID" value="CAB4195413.1"/>
    <property type="molecule type" value="Genomic_DNA"/>
</dbReference>
<proteinExistence type="predicted"/>
<organism evidence="2">
    <name type="scientific">uncultured Caudovirales phage</name>
    <dbReference type="NCBI Taxonomy" id="2100421"/>
    <lineage>
        <taxon>Viruses</taxon>
        <taxon>Duplodnaviria</taxon>
        <taxon>Heunggongvirae</taxon>
        <taxon>Uroviricota</taxon>
        <taxon>Caudoviricetes</taxon>
        <taxon>Peduoviridae</taxon>
        <taxon>Maltschvirus</taxon>
        <taxon>Maltschvirus maltsch</taxon>
    </lineage>
</organism>
<evidence type="ECO:0000256" key="1">
    <source>
        <dbReference type="SAM" id="Phobius"/>
    </source>
</evidence>